<feature type="region of interest" description="Disordered" evidence="1">
    <location>
        <begin position="1"/>
        <end position="51"/>
    </location>
</feature>
<evidence type="ECO:0000313" key="2">
    <source>
        <dbReference type="EMBL" id="NMG76928.1"/>
    </source>
</evidence>
<evidence type="ECO:0000256" key="1">
    <source>
        <dbReference type="SAM" id="MobiDB-lite"/>
    </source>
</evidence>
<keyword evidence="3" id="KW-1185">Reference proteome</keyword>
<comment type="caution">
    <text evidence="2">The sequence shown here is derived from an EMBL/GenBank/DDBJ whole genome shotgun (WGS) entry which is preliminary data.</text>
</comment>
<evidence type="ECO:0008006" key="4">
    <source>
        <dbReference type="Google" id="ProtNLM"/>
    </source>
</evidence>
<organism evidence="2 3">
    <name type="scientific">Aromatoleum diolicum</name>
    <dbReference type="NCBI Taxonomy" id="75796"/>
    <lineage>
        <taxon>Bacteria</taxon>
        <taxon>Pseudomonadati</taxon>
        <taxon>Pseudomonadota</taxon>
        <taxon>Betaproteobacteria</taxon>
        <taxon>Rhodocyclales</taxon>
        <taxon>Rhodocyclaceae</taxon>
        <taxon>Aromatoleum</taxon>
    </lineage>
</organism>
<protein>
    <recommendedName>
        <fullName evidence="4">Transposase</fullName>
    </recommendedName>
</protein>
<dbReference type="Proteomes" id="UP000648984">
    <property type="component" value="Unassembled WGS sequence"/>
</dbReference>
<feature type="compositionally biased region" description="Basic residues" evidence="1">
    <location>
        <begin position="12"/>
        <end position="22"/>
    </location>
</feature>
<dbReference type="RefSeq" id="WP_169262063.1">
    <property type="nucleotide sequence ID" value="NZ_WTVQ01000044.1"/>
</dbReference>
<dbReference type="EMBL" id="WTVQ01000044">
    <property type="protein sequence ID" value="NMG76928.1"/>
    <property type="molecule type" value="Genomic_DNA"/>
</dbReference>
<gene>
    <name evidence="2" type="ORF">GPA25_19430</name>
</gene>
<sequence length="103" mass="11588">MPNWYSLEGRLHSRRQHCRSRRRSGELANALRGEANRAHTTTKTKRNAKQTKVEALVATDRDLMKALMKQALQEVLEGEKAEFLGSILRVEAATARGATAADW</sequence>
<feature type="compositionally biased region" description="Basic residues" evidence="1">
    <location>
        <begin position="40"/>
        <end position="49"/>
    </location>
</feature>
<name>A0ABX1QER9_9RHOO</name>
<evidence type="ECO:0000313" key="3">
    <source>
        <dbReference type="Proteomes" id="UP000648984"/>
    </source>
</evidence>
<reference evidence="2 3" key="1">
    <citation type="submission" date="2019-12" db="EMBL/GenBank/DDBJ databases">
        <title>Comparative genomics gives insights into the taxonomy of the Azoarcus-Aromatoleum group and reveals separate origins of nif in the plant-associated Azoarcus and non-plant-associated Aromatoleum sub-groups.</title>
        <authorList>
            <person name="Lafos M."/>
            <person name="Maluk M."/>
            <person name="Batista M."/>
            <person name="Junghare M."/>
            <person name="Carmona M."/>
            <person name="Faoro H."/>
            <person name="Cruz L.M."/>
            <person name="Battistoni F."/>
            <person name="De Souza E."/>
            <person name="Pedrosa F."/>
            <person name="Chen W.-M."/>
            <person name="Poole P.S."/>
            <person name="Dixon R.A."/>
            <person name="James E.K."/>
        </authorList>
    </citation>
    <scope>NUCLEOTIDE SEQUENCE [LARGE SCALE GENOMIC DNA]</scope>
    <source>
        <strain evidence="2 3">22Lin</strain>
    </source>
</reference>
<proteinExistence type="predicted"/>
<accession>A0ABX1QER9</accession>